<evidence type="ECO:0000313" key="2">
    <source>
        <dbReference type="EMBL" id="QND42800.1"/>
    </source>
</evidence>
<evidence type="ECO:0000256" key="1">
    <source>
        <dbReference type="SAM" id="SignalP"/>
    </source>
</evidence>
<accession>A0A7G6RKL8</accession>
<feature type="signal peptide" evidence="1">
    <location>
        <begin position="1"/>
        <end position="25"/>
    </location>
</feature>
<sequence length="113" mass="13042">MINFNFRILAWLLFSLSISQSEVHANLIGNTLYSRPDRFARMYLAIKPFDESFARCKVAIGLSNGSRDASCRKSLHLLNAFSDLVGMGVIRDDDKKTLNRILDHMIRYKEHHK</sequence>
<name>A0A7G6RKL8_RHILV</name>
<gene>
    <name evidence="2" type="ORF">HB770_18465</name>
</gene>
<organism evidence="2 3">
    <name type="scientific">Rhizobium leguminosarum bv. viciae</name>
    <dbReference type="NCBI Taxonomy" id="387"/>
    <lineage>
        <taxon>Bacteria</taxon>
        <taxon>Pseudomonadati</taxon>
        <taxon>Pseudomonadota</taxon>
        <taxon>Alphaproteobacteria</taxon>
        <taxon>Hyphomicrobiales</taxon>
        <taxon>Rhizobiaceae</taxon>
        <taxon>Rhizobium/Agrobacterium group</taxon>
        <taxon>Rhizobium</taxon>
    </lineage>
</organism>
<dbReference type="AlphaFoldDB" id="A0A7G6RKL8"/>
<dbReference type="EMBL" id="CP050549">
    <property type="protein sequence ID" value="QND42800.1"/>
    <property type="molecule type" value="Genomic_DNA"/>
</dbReference>
<feature type="chain" id="PRO_5029008212" evidence="1">
    <location>
        <begin position="26"/>
        <end position="113"/>
    </location>
</feature>
<reference evidence="3" key="1">
    <citation type="journal article" date="2020" name="Mol. Plant Microbe">
        <title>Rhizobial microsymbionts of the narrowly endemic Oxytropis species growing in Kamchatka are characterized by significant genetic diversity and possess a set of genes that are associated with T3SS and T6SS secretion systems and can affect the development of symbiosis.</title>
        <authorList>
            <person name="Safronova V."/>
            <person name="Guro P."/>
            <person name="Sazanova A."/>
            <person name="Kuznetsova I."/>
            <person name="Belimov A."/>
            <person name="Yakubov V."/>
            <person name="Chirak E."/>
            <person name="Afonin A."/>
            <person name="Gogolev Y."/>
            <person name="Andronov E."/>
            <person name="Tikhonovich I."/>
        </authorList>
    </citation>
    <scope>NUCLEOTIDE SEQUENCE [LARGE SCALE GENOMIC DNA]</scope>
    <source>
        <strain evidence="3">RCAM0610</strain>
    </source>
</reference>
<protein>
    <submittedName>
        <fullName evidence="2">Uncharacterized protein</fullName>
    </submittedName>
</protein>
<evidence type="ECO:0000313" key="3">
    <source>
        <dbReference type="Proteomes" id="UP000515518"/>
    </source>
</evidence>
<dbReference type="Proteomes" id="UP000515518">
    <property type="component" value="Chromosome"/>
</dbReference>
<keyword evidence="1" id="KW-0732">Signal</keyword>
<proteinExistence type="predicted"/>